<proteinExistence type="inferred from homology"/>
<evidence type="ECO:0000256" key="1">
    <source>
        <dbReference type="ARBA" id="ARBA00012838"/>
    </source>
</evidence>
<dbReference type="CDD" id="cd00814">
    <property type="entry name" value="MetRS_core"/>
    <property type="match status" value="1"/>
</dbReference>
<dbReference type="Proteomes" id="UP000718571">
    <property type="component" value="Unassembled WGS sequence"/>
</dbReference>
<keyword evidence="6 8" id="KW-0030">Aminoacyl-tRNA synthetase</keyword>
<protein>
    <recommendedName>
        <fullName evidence="1">methionine--tRNA ligase</fullName>
        <ecNumber evidence="1">6.1.1.10</ecNumber>
    </recommendedName>
    <alternativeName>
        <fullName evidence="7">Methionyl-tRNA synthetase</fullName>
    </alternativeName>
</protein>
<keyword evidence="3 8" id="KW-0547">Nucleotide-binding</keyword>
<gene>
    <name evidence="10" type="primary">metG</name>
    <name evidence="10" type="ORF">IHE51_00465</name>
</gene>
<feature type="domain" description="Methionyl/Leucyl tRNA synthetase" evidence="9">
    <location>
        <begin position="4"/>
        <end position="150"/>
    </location>
</feature>
<dbReference type="InterPro" id="IPR023457">
    <property type="entry name" value="Met-tRNA_synth_2"/>
</dbReference>
<dbReference type="NCBIfam" id="TIGR00398">
    <property type="entry name" value="metG"/>
    <property type="match status" value="1"/>
</dbReference>
<dbReference type="GO" id="GO:0006431">
    <property type="term" value="P:methionyl-tRNA aminoacylation"/>
    <property type="evidence" value="ECO:0007669"/>
    <property type="project" value="InterPro"/>
</dbReference>
<dbReference type="GO" id="GO:0004825">
    <property type="term" value="F:methionine-tRNA ligase activity"/>
    <property type="evidence" value="ECO:0007669"/>
    <property type="project" value="UniProtKB-EC"/>
</dbReference>
<evidence type="ECO:0000313" key="10">
    <source>
        <dbReference type="EMBL" id="MBE5728319.1"/>
    </source>
</evidence>
<keyword evidence="4 8" id="KW-0067">ATP-binding</keyword>
<sequence length="491" mass="57112">MGKFYVTTPIFYVNDKPHIGHAYTIIIADILARWHRLNGDDVFFLTGTDEHGEKIQKAAEARGIAPKQFVDEVVVKYKEAWKKLNISYDKFIRTTDREHEESVNKFIERIYEKGDIYKGEYEGWYCVPDETFLTDSQLVDGKCPMCGREVKKVKEEAYFFRLSKYRDKILKFYNENPDFITPKFRMSEMANRLEGEVKDLDITRKSISWAIPFGLDKSHFVYVWIDALTNYISALGWPSGKNFKEFWPADVHVIGKEINWFHSVIWPALLMSAGIDLPKRIMVHGWLTVDGKKMSKSLGNVVDPVAVVDKYSADALRYFLIRSVKLGEDSNFSEKELISKINGELVSDIGNLLSRTVSMCKKSYKEIDGSIYKETDVDIEKYIDIEKIRGLMDNLMIYEALDEILKFIRTLNRYIADKEPWKLNGEQLGVTLYNLLEGLRMFSILIYPFMPDTALEISRQIGVEFGTLDDLKFKRIVYKPKIGRHLFKRID</sequence>
<evidence type="ECO:0000256" key="4">
    <source>
        <dbReference type="ARBA" id="ARBA00022840"/>
    </source>
</evidence>
<dbReference type="InterPro" id="IPR014758">
    <property type="entry name" value="Met-tRNA_synth"/>
</dbReference>
<evidence type="ECO:0000256" key="8">
    <source>
        <dbReference type="RuleBase" id="RU363039"/>
    </source>
</evidence>
<dbReference type="Pfam" id="PF09334">
    <property type="entry name" value="tRNA-synt_1g"/>
    <property type="match status" value="2"/>
</dbReference>
<evidence type="ECO:0000313" key="11">
    <source>
        <dbReference type="Proteomes" id="UP000718571"/>
    </source>
</evidence>
<evidence type="ECO:0000256" key="2">
    <source>
        <dbReference type="ARBA" id="ARBA00022598"/>
    </source>
</evidence>
<evidence type="ECO:0000259" key="9">
    <source>
        <dbReference type="Pfam" id="PF09334"/>
    </source>
</evidence>
<dbReference type="Gene3D" id="3.40.50.620">
    <property type="entry name" value="HUPs"/>
    <property type="match status" value="1"/>
</dbReference>
<keyword evidence="5 8" id="KW-0648">Protein biosynthesis</keyword>
<dbReference type="Gene3D" id="1.10.730.10">
    <property type="entry name" value="Isoleucyl-tRNA Synthetase, Domain 1"/>
    <property type="match status" value="1"/>
</dbReference>
<evidence type="ECO:0000256" key="5">
    <source>
        <dbReference type="ARBA" id="ARBA00022917"/>
    </source>
</evidence>
<dbReference type="PRINTS" id="PR01041">
    <property type="entry name" value="TRNASYNTHMET"/>
</dbReference>
<reference evidence="10 11" key="1">
    <citation type="submission" date="2020-09" db="EMBL/GenBank/DDBJ databases">
        <title>Genomic characterization of a novel Parvarchaeota family in acid mine drainage sediments.</title>
        <authorList>
            <person name="Luo Z.-H."/>
        </authorList>
    </citation>
    <scope>NUCLEOTIDE SEQUENCE [LARGE SCALE GENOMIC DNA]</scope>
    <source>
        <strain evidence="10">MAS1_bins.189</strain>
    </source>
</reference>
<evidence type="ECO:0000256" key="3">
    <source>
        <dbReference type="ARBA" id="ARBA00022741"/>
    </source>
</evidence>
<name>A0A8T3UVD4_9ARCH</name>
<dbReference type="SUPFAM" id="SSF52374">
    <property type="entry name" value="Nucleotidylyl transferase"/>
    <property type="match status" value="1"/>
</dbReference>
<dbReference type="PANTHER" id="PTHR43326">
    <property type="entry name" value="METHIONYL-TRNA SYNTHETASE"/>
    <property type="match status" value="1"/>
</dbReference>
<dbReference type="HAMAP" id="MF_01228">
    <property type="entry name" value="Met_tRNA_synth_type2"/>
    <property type="match status" value="1"/>
</dbReference>
<dbReference type="InterPro" id="IPR033911">
    <property type="entry name" value="MetRS_core"/>
</dbReference>
<dbReference type="GO" id="GO:0005524">
    <property type="term" value="F:ATP binding"/>
    <property type="evidence" value="ECO:0007669"/>
    <property type="project" value="UniProtKB-KW"/>
</dbReference>
<evidence type="ECO:0000256" key="6">
    <source>
        <dbReference type="ARBA" id="ARBA00023146"/>
    </source>
</evidence>
<dbReference type="EC" id="6.1.1.10" evidence="1"/>
<dbReference type="InterPro" id="IPR015413">
    <property type="entry name" value="Methionyl/Leucyl_tRNA_Synth"/>
</dbReference>
<comment type="similarity">
    <text evidence="8">Belongs to the class-I aminoacyl-tRNA synthetase family.</text>
</comment>
<organism evidence="10 11">
    <name type="scientific">Candidatus Acidifodinimicrobium mancum</name>
    <dbReference type="NCBI Taxonomy" id="2898728"/>
    <lineage>
        <taxon>Archaea</taxon>
        <taxon>Candidatus Parvarchaeota</taxon>
        <taxon>Candidatus Acidifodinimicrobiaceae</taxon>
        <taxon>Candidatus Acidifodinimicrobium</taxon>
    </lineage>
</organism>
<dbReference type="InterPro" id="IPR014729">
    <property type="entry name" value="Rossmann-like_a/b/a_fold"/>
</dbReference>
<dbReference type="NCBIfam" id="NF008900">
    <property type="entry name" value="PRK12267.1"/>
    <property type="match status" value="1"/>
</dbReference>
<dbReference type="EMBL" id="JADFAR010000005">
    <property type="protein sequence ID" value="MBE5728319.1"/>
    <property type="molecule type" value="Genomic_DNA"/>
</dbReference>
<feature type="domain" description="Methionyl/Leucyl tRNA synthetase" evidence="9">
    <location>
        <begin position="153"/>
        <end position="356"/>
    </location>
</feature>
<keyword evidence="2 8" id="KW-0436">Ligase</keyword>
<accession>A0A8T3UVD4</accession>
<comment type="caution">
    <text evidence="10">The sequence shown here is derived from an EMBL/GenBank/DDBJ whole genome shotgun (WGS) entry which is preliminary data.</text>
</comment>
<dbReference type="FunFam" id="2.170.220.10:FF:000002">
    <property type="entry name" value="Methionine--tRNA ligase"/>
    <property type="match status" value="1"/>
</dbReference>
<dbReference type="InterPro" id="IPR009080">
    <property type="entry name" value="tRNAsynth_Ia_anticodon-bd"/>
</dbReference>
<dbReference type="CDD" id="cd07957">
    <property type="entry name" value="Anticodon_Ia_Met"/>
    <property type="match status" value="1"/>
</dbReference>
<dbReference type="Gene3D" id="2.170.220.10">
    <property type="match status" value="1"/>
</dbReference>
<dbReference type="InterPro" id="IPR041872">
    <property type="entry name" value="Anticodon_Met"/>
</dbReference>
<dbReference type="SUPFAM" id="SSF47323">
    <property type="entry name" value="Anticodon-binding domain of a subclass of class I aminoacyl-tRNA synthetases"/>
    <property type="match status" value="1"/>
</dbReference>
<dbReference type="PANTHER" id="PTHR43326:SF1">
    <property type="entry name" value="METHIONINE--TRNA LIGASE, MITOCHONDRIAL"/>
    <property type="match status" value="1"/>
</dbReference>
<dbReference type="AlphaFoldDB" id="A0A8T3UVD4"/>
<evidence type="ECO:0000256" key="7">
    <source>
        <dbReference type="ARBA" id="ARBA00030904"/>
    </source>
</evidence>